<keyword evidence="17" id="KW-0051">Antiviral defense</keyword>
<keyword evidence="8" id="KW-0677">Repeat</keyword>
<dbReference type="InterPro" id="IPR027417">
    <property type="entry name" value="P-loop_NTPase"/>
</dbReference>
<dbReference type="STRING" id="50429.A0A2B4RGN7"/>
<accession>A0A2B4RGN7</accession>
<keyword evidence="4" id="KW-1017">Isopeptide bond</keyword>
<dbReference type="AlphaFoldDB" id="A0A2B4RGN7"/>
<evidence type="ECO:0000256" key="8">
    <source>
        <dbReference type="ARBA" id="ARBA00022737"/>
    </source>
</evidence>
<dbReference type="GO" id="GO:0051607">
    <property type="term" value="P:defense response to virus"/>
    <property type="evidence" value="ECO:0007669"/>
    <property type="project" value="UniProtKB-KW"/>
</dbReference>
<keyword evidence="22" id="KW-1185">Reference proteome</keyword>
<keyword evidence="5" id="KW-0597">Phosphoprotein</keyword>
<dbReference type="GO" id="GO:0005524">
    <property type="term" value="F:ATP binding"/>
    <property type="evidence" value="ECO:0007669"/>
    <property type="project" value="UniProtKB-KW"/>
</dbReference>
<dbReference type="InterPro" id="IPR014001">
    <property type="entry name" value="Helicase_ATP-bd"/>
</dbReference>
<dbReference type="InterPro" id="IPR031964">
    <property type="entry name" value="CARD_dom"/>
</dbReference>
<evidence type="ECO:0000256" key="5">
    <source>
        <dbReference type="ARBA" id="ARBA00022553"/>
    </source>
</evidence>
<dbReference type="PANTHER" id="PTHR14074">
    <property type="entry name" value="HELICASE WITH DEATH DOMAIN-RELATED"/>
    <property type="match status" value="1"/>
</dbReference>
<evidence type="ECO:0000256" key="17">
    <source>
        <dbReference type="ARBA" id="ARBA00023118"/>
    </source>
</evidence>
<dbReference type="Gene3D" id="1.10.533.10">
    <property type="entry name" value="Death Domain, Fas"/>
    <property type="match status" value="1"/>
</dbReference>
<gene>
    <name evidence="21" type="primary">DDX58</name>
    <name evidence="21" type="ORF">AWC38_SpisGene20372</name>
</gene>
<dbReference type="GO" id="GO:0005737">
    <property type="term" value="C:cytoplasm"/>
    <property type="evidence" value="ECO:0007669"/>
    <property type="project" value="UniProtKB-SubCell"/>
</dbReference>
<proteinExistence type="predicted"/>
<evidence type="ECO:0000256" key="6">
    <source>
        <dbReference type="ARBA" id="ARBA00022588"/>
    </source>
</evidence>
<dbReference type="Pfam" id="PF16739">
    <property type="entry name" value="CARD_2"/>
    <property type="match status" value="1"/>
</dbReference>
<evidence type="ECO:0000256" key="15">
    <source>
        <dbReference type="ARBA" id="ARBA00022859"/>
    </source>
</evidence>
<name>A0A2B4RGN7_STYPI</name>
<comment type="subcellular location">
    <subcellularLocation>
        <location evidence="1">Cytoplasm</location>
    </subcellularLocation>
</comment>
<evidence type="ECO:0000256" key="7">
    <source>
        <dbReference type="ARBA" id="ARBA00022723"/>
    </source>
</evidence>
<feature type="region of interest" description="Disordered" evidence="18">
    <location>
        <begin position="834"/>
        <end position="923"/>
    </location>
</feature>
<keyword evidence="11 21" id="KW-0347">Helicase</keyword>
<evidence type="ECO:0000256" key="1">
    <source>
        <dbReference type="ARBA" id="ARBA00004496"/>
    </source>
</evidence>
<dbReference type="PROSITE" id="PS51192">
    <property type="entry name" value="HELICASE_ATP_BIND_1"/>
    <property type="match status" value="1"/>
</dbReference>
<dbReference type="InterPro" id="IPR021673">
    <property type="entry name" value="RLR_CTR"/>
</dbReference>
<keyword evidence="10" id="KW-0378">Hydrolase</keyword>
<comment type="caution">
    <text evidence="21">The sequence shown here is derived from an EMBL/GenBank/DDBJ whole genome shotgun (WGS) entry which is preliminary data.</text>
</comment>
<dbReference type="Pfam" id="PF04851">
    <property type="entry name" value="ResIII"/>
    <property type="match status" value="2"/>
</dbReference>
<evidence type="ECO:0000256" key="9">
    <source>
        <dbReference type="ARBA" id="ARBA00022741"/>
    </source>
</evidence>
<feature type="compositionally biased region" description="Basic and acidic residues" evidence="18">
    <location>
        <begin position="913"/>
        <end position="922"/>
    </location>
</feature>
<keyword evidence="12" id="KW-0862">Zinc</keyword>
<keyword evidence="6" id="KW-0399">Innate immunity</keyword>
<reference evidence="22" key="1">
    <citation type="journal article" date="2017" name="bioRxiv">
        <title>Comparative analysis of the genomes of Stylophora pistillata and Acropora digitifera provides evidence for extensive differences between species of corals.</title>
        <authorList>
            <person name="Voolstra C.R."/>
            <person name="Li Y."/>
            <person name="Liew Y.J."/>
            <person name="Baumgarten S."/>
            <person name="Zoccola D."/>
            <person name="Flot J.-F."/>
            <person name="Tambutte S."/>
            <person name="Allemand D."/>
            <person name="Aranda M."/>
        </authorList>
    </citation>
    <scope>NUCLEOTIDE SEQUENCE [LARGE SCALE GENOMIC DNA]</scope>
</reference>
<keyword evidence="15" id="KW-0391">Immunity</keyword>
<keyword evidence="13" id="KW-0067">ATP-binding</keyword>
<evidence type="ECO:0000256" key="14">
    <source>
        <dbReference type="ARBA" id="ARBA00022843"/>
    </source>
</evidence>
<dbReference type="InterPro" id="IPR011029">
    <property type="entry name" value="DEATH-like_dom_sf"/>
</dbReference>
<dbReference type="EMBL" id="LSMT01000652">
    <property type="protein sequence ID" value="PFX15412.1"/>
    <property type="molecule type" value="Genomic_DNA"/>
</dbReference>
<dbReference type="InterPro" id="IPR051363">
    <property type="entry name" value="RLR_Helicase"/>
</dbReference>
<dbReference type="InterPro" id="IPR038557">
    <property type="entry name" value="RLR_C_sf"/>
</dbReference>
<feature type="compositionally biased region" description="Basic and acidic residues" evidence="18">
    <location>
        <begin position="834"/>
        <end position="861"/>
    </location>
</feature>
<keyword evidence="7" id="KW-0479">Metal-binding</keyword>
<evidence type="ECO:0000256" key="10">
    <source>
        <dbReference type="ARBA" id="ARBA00022801"/>
    </source>
</evidence>
<feature type="compositionally biased region" description="Basic and acidic residues" evidence="18">
    <location>
        <begin position="877"/>
        <end position="905"/>
    </location>
</feature>
<dbReference type="InterPro" id="IPR006935">
    <property type="entry name" value="Helicase/UvrB_N"/>
</dbReference>
<evidence type="ECO:0000256" key="16">
    <source>
        <dbReference type="ARBA" id="ARBA00022884"/>
    </source>
</evidence>
<dbReference type="Gene3D" id="3.40.50.300">
    <property type="entry name" value="P-loop containing nucleotide triphosphate hydrolases"/>
    <property type="match status" value="2"/>
</dbReference>
<feature type="domain" description="RLR CTR" evidence="20">
    <location>
        <begin position="1014"/>
        <end position="1143"/>
    </location>
</feature>
<dbReference type="GO" id="GO:0003724">
    <property type="term" value="F:RNA helicase activity"/>
    <property type="evidence" value="ECO:0007669"/>
    <property type="project" value="UniProtKB-EC"/>
</dbReference>
<dbReference type="Proteomes" id="UP000225706">
    <property type="component" value="Unassembled WGS sequence"/>
</dbReference>
<dbReference type="EC" id="3.6.4.13" evidence="2"/>
<dbReference type="GO" id="GO:0046872">
    <property type="term" value="F:metal ion binding"/>
    <property type="evidence" value="ECO:0007669"/>
    <property type="project" value="UniProtKB-KW"/>
</dbReference>
<evidence type="ECO:0000256" key="2">
    <source>
        <dbReference type="ARBA" id="ARBA00012552"/>
    </source>
</evidence>
<organism evidence="21 22">
    <name type="scientific">Stylophora pistillata</name>
    <name type="common">Smooth cauliflower coral</name>
    <dbReference type="NCBI Taxonomy" id="50429"/>
    <lineage>
        <taxon>Eukaryota</taxon>
        <taxon>Metazoa</taxon>
        <taxon>Cnidaria</taxon>
        <taxon>Anthozoa</taxon>
        <taxon>Hexacorallia</taxon>
        <taxon>Scleractinia</taxon>
        <taxon>Astrocoeniina</taxon>
        <taxon>Pocilloporidae</taxon>
        <taxon>Stylophora</taxon>
    </lineage>
</organism>
<evidence type="ECO:0000313" key="21">
    <source>
        <dbReference type="EMBL" id="PFX15412.1"/>
    </source>
</evidence>
<sequence length="1162" mass="132654">MRPYARSDEKKILNERLKDFMEEVIPVDLLPYLTCLQQTDKEDIEATQNNKGPTTANQTLVDRLKRRDKGFSHFVRALRQTGNEQTALLVDPYYLYPSKRSPGPRDDWTAVLRSSGKVREITEFRQLLHVLKAKEQREILGITPASVVDVKWPTVRCKALVENVVLYDTQGIGERKATDDVVIELCQFENLDEGDDEVAVPDGSGIGYKRIGTAIGAEITTDDIKDRCVAEFMTTVSVRGKIFFLDSQTQREAKRYPLQQNEAFTSDERETEGSRGLKEFELNLVEAAKGALKFETLKYDMQAFIAKAKEDSATDDDDGSVPEVEEEIEIPPVYLGTKANPFNVCELELREYQKELAAPALEGKNTIICAPTNSGKTYVAIEIAKNHLELFKAEAPTESSRRKRPKVVFIVSTVNLVSQQKERFELYLRDKYSVADISGANTMEIPLKYLLQSHDIIVLTAQILVNALNSKTKEEQVNLEDISLLLFDECHHAHKEHSYNRIMETYLALKKQPRKQGPLPQQKERFELYLRDKYSVADISGANTMEIPLKYLLQSHDIIVLTAQILVNALNSKTKEEQVNLEDISLLLFDECHHAHKEHSYNRIMETYLALKKQPRKQGPLPQVVGFTASLGTGKAKSVQKAEEHILLVSANLDAEVISTVRKNQSELKKFAKVPERNVHQVSTTGKDPFEKIISQVMKRIEAKVKGRKGEESTSVPQDDNKACQQYRQWVEELSKSAVADADRYLITFAEHLREYHIALTINKSTTLKNAKKRLEKYFKSLDREKFLPIDKTLERLFQCAMELLDKNVEEHGEPENPFLMKLKELLLQHYKEVTPQKREKVDHSSNGKADSENDTAKKCNDGCMEGESLEAGASSRDSEKRREEDAKSGKEDKANGGNPEEHAKVVTAQEYSTHDREERELPSTYEYTIKDTMKLSELSTEGNLADEGMYSVLVSEDSGALKRENTNRFRETLMVEALSKVQNISTNDFQRKVKAIQDKNFRDRKLKKGVMASKKSKPVPDDVTLHCRKCNAAVCQAHDIRRVRETYYVIISSDVRESKVVLKNYPSPKKIDDVEFNKKIYCKKCGQDWGVSVRINEVEWLCIKIASFVVQFPGPNPQRIMKKKWKDLPFSVEEATFEELWQQAEHEEQDCIEDDLSDLLD</sequence>
<dbReference type="Gene3D" id="2.170.150.30">
    <property type="entry name" value="RIG-I-like receptor, C-terminal regulatory domain"/>
    <property type="match status" value="1"/>
</dbReference>
<dbReference type="GO" id="GO:0003677">
    <property type="term" value="F:DNA binding"/>
    <property type="evidence" value="ECO:0007669"/>
    <property type="project" value="InterPro"/>
</dbReference>
<keyword evidence="3" id="KW-0963">Cytoplasm</keyword>
<dbReference type="SUPFAM" id="SSF52540">
    <property type="entry name" value="P-loop containing nucleoside triphosphate hydrolases"/>
    <property type="match status" value="2"/>
</dbReference>
<protein>
    <recommendedName>
        <fullName evidence="2">RNA helicase</fullName>
        <ecNumber evidence="2">3.6.4.13</ecNumber>
    </recommendedName>
</protein>
<dbReference type="GO" id="GO:0045087">
    <property type="term" value="P:innate immune response"/>
    <property type="evidence" value="ECO:0007669"/>
    <property type="project" value="UniProtKB-KW"/>
</dbReference>
<dbReference type="PROSITE" id="PS51789">
    <property type="entry name" value="RLR_CTR"/>
    <property type="match status" value="1"/>
</dbReference>
<keyword evidence="9" id="KW-0547">Nucleotide-binding</keyword>
<evidence type="ECO:0000256" key="12">
    <source>
        <dbReference type="ARBA" id="ARBA00022833"/>
    </source>
</evidence>
<dbReference type="OrthoDB" id="8954335at2759"/>
<evidence type="ECO:0000256" key="13">
    <source>
        <dbReference type="ARBA" id="ARBA00022840"/>
    </source>
</evidence>
<evidence type="ECO:0000256" key="3">
    <source>
        <dbReference type="ARBA" id="ARBA00022490"/>
    </source>
</evidence>
<feature type="domain" description="Helicase ATP-binding" evidence="19">
    <location>
        <begin position="357"/>
        <end position="583"/>
    </location>
</feature>
<keyword evidence="16" id="KW-0694">RNA-binding</keyword>
<dbReference type="SMART" id="SM00487">
    <property type="entry name" value="DEXDc"/>
    <property type="match status" value="1"/>
</dbReference>
<dbReference type="Gene3D" id="1.20.1320.30">
    <property type="match status" value="1"/>
</dbReference>
<dbReference type="Pfam" id="PF18119">
    <property type="entry name" value="RIG-I_C"/>
    <property type="match status" value="1"/>
</dbReference>
<evidence type="ECO:0000313" key="22">
    <source>
        <dbReference type="Proteomes" id="UP000225706"/>
    </source>
</evidence>
<dbReference type="Pfam" id="PF11648">
    <property type="entry name" value="RIG-I_C-RD"/>
    <property type="match status" value="1"/>
</dbReference>
<evidence type="ECO:0000256" key="11">
    <source>
        <dbReference type="ARBA" id="ARBA00022806"/>
    </source>
</evidence>
<dbReference type="GO" id="GO:0003723">
    <property type="term" value="F:RNA binding"/>
    <property type="evidence" value="ECO:0007669"/>
    <property type="project" value="UniProtKB-KW"/>
</dbReference>
<dbReference type="PANTHER" id="PTHR14074:SF16">
    <property type="entry name" value="ANTIVIRAL INNATE IMMUNE RESPONSE RECEPTOR RIG-I"/>
    <property type="match status" value="1"/>
</dbReference>
<evidence type="ECO:0000256" key="18">
    <source>
        <dbReference type="SAM" id="MobiDB-lite"/>
    </source>
</evidence>
<dbReference type="GO" id="GO:0016787">
    <property type="term" value="F:hydrolase activity"/>
    <property type="evidence" value="ECO:0007669"/>
    <property type="project" value="UniProtKB-KW"/>
</dbReference>
<dbReference type="InterPro" id="IPR041204">
    <property type="entry name" value="RIG-I-like_C"/>
</dbReference>
<evidence type="ECO:0000259" key="19">
    <source>
        <dbReference type="PROSITE" id="PS51192"/>
    </source>
</evidence>
<evidence type="ECO:0000259" key="20">
    <source>
        <dbReference type="PROSITE" id="PS51789"/>
    </source>
</evidence>
<evidence type="ECO:0000256" key="4">
    <source>
        <dbReference type="ARBA" id="ARBA00022499"/>
    </source>
</evidence>
<keyword evidence="14" id="KW-0832">Ubl conjugation</keyword>